<dbReference type="Pfam" id="PF13639">
    <property type="entry name" value="zf-RING_2"/>
    <property type="match status" value="1"/>
</dbReference>
<feature type="domain" description="RING-type" evidence="3">
    <location>
        <begin position="468"/>
        <end position="508"/>
    </location>
</feature>
<evidence type="ECO:0000256" key="1">
    <source>
        <dbReference type="PROSITE-ProRule" id="PRU00175"/>
    </source>
</evidence>
<keyword evidence="1" id="KW-0862">Zinc</keyword>
<keyword evidence="5" id="KW-1185">Reference proteome</keyword>
<dbReference type="InterPro" id="IPR051826">
    <property type="entry name" value="E3_ubiquitin-ligase_domain"/>
</dbReference>
<protein>
    <recommendedName>
        <fullName evidence="3">RING-type domain-containing protein</fullName>
    </recommendedName>
</protein>
<evidence type="ECO:0000313" key="5">
    <source>
        <dbReference type="Proteomes" id="UP000636709"/>
    </source>
</evidence>
<dbReference type="OrthoDB" id="620960at2759"/>
<dbReference type="PANTHER" id="PTHR22765">
    <property type="entry name" value="RING FINGER AND PROTEASE ASSOCIATED DOMAIN-CONTAINING"/>
    <property type="match status" value="1"/>
</dbReference>
<gene>
    <name evidence="4" type="ORF">HU200_055995</name>
</gene>
<evidence type="ECO:0000256" key="2">
    <source>
        <dbReference type="SAM" id="MobiDB-lite"/>
    </source>
</evidence>
<organism evidence="4 5">
    <name type="scientific">Digitaria exilis</name>
    <dbReference type="NCBI Taxonomy" id="1010633"/>
    <lineage>
        <taxon>Eukaryota</taxon>
        <taxon>Viridiplantae</taxon>
        <taxon>Streptophyta</taxon>
        <taxon>Embryophyta</taxon>
        <taxon>Tracheophyta</taxon>
        <taxon>Spermatophyta</taxon>
        <taxon>Magnoliopsida</taxon>
        <taxon>Liliopsida</taxon>
        <taxon>Poales</taxon>
        <taxon>Poaceae</taxon>
        <taxon>PACMAD clade</taxon>
        <taxon>Panicoideae</taxon>
        <taxon>Panicodae</taxon>
        <taxon>Paniceae</taxon>
        <taxon>Anthephorinae</taxon>
        <taxon>Digitaria</taxon>
    </lineage>
</organism>
<keyword evidence="1" id="KW-0863">Zinc-finger</keyword>
<feature type="region of interest" description="Disordered" evidence="2">
    <location>
        <begin position="168"/>
        <end position="255"/>
    </location>
</feature>
<proteinExistence type="predicted"/>
<dbReference type="GO" id="GO:0061630">
    <property type="term" value="F:ubiquitin protein ligase activity"/>
    <property type="evidence" value="ECO:0007669"/>
    <property type="project" value="TreeGrafter"/>
</dbReference>
<dbReference type="PROSITE" id="PS50089">
    <property type="entry name" value="ZF_RING_2"/>
    <property type="match status" value="1"/>
</dbReference>
<feature type="region of interest" description="Disordered" evidence="2">
    <location>
        <begin position="432"/>
        <end position="456"/>
    </location>
</feature>
<feature type="compositionally biased region" description="Acidic residues" evidence="2">
    <location>
        <begin position="437"/>
        <end position="447"/>
    </location>
</feature>
<feature type="compositionally biased region" description="Acidic residues" evidence="2">
    <location>
        <begin position="168"/>
        <end position="188"/>
    </location>
</feature>
<dbReference type="SUPFAM" id="SSF57850">
    <property type="entry name" value="RING/U-box"/>
    <property type="match status" value="1"/>
</dbReference>
<feature type="compositionally biased region" description="Acidic residues" evidence="2">
    <location>
        <begin position="195"/>
        <end position="233"/>
    </location>
</feature>
<dbReference type="GO" id="GO:0016020">
    <property type="term" value="C:membrane"/>
    <property type="evidence" value="ECO:0007669"/>
    <property type="project" value="TreeGrafter"/>
</dbReference>
<evidence type="ECO:0000259" key="3">
    <source>
        <dbReference type="PROSITE" id="PS50089"/>
    </source>
</evidence>
<dbReference type="PANTHER" id="PTHR22765:SF307">
    <property type="entry name" value="OS06G0687200 PROTEIN"/>
    <property type="match status" value="1"/>
</dbReference>
<name>A0A835AHB9_9POAL</name>
<dbReference type="Proteomes" id="UP000636709">
    <property type="component" value="Unassembled WGS sequence"/>
</dbReference>
<dbReference type="InterPro" id="IPR013083">
    <property type="entry name" value="Znf_RING/FYVE/PHD"/>
</dbReference>
<dbReference type="EMBL" id="JACEFO010002380">
    <property type="protein sequence ID" value="KAF8662414.1"/>
    <property type="molecule type" value="Genomic_DNA"/>
</dbReference>
<reference evidence="4" key="1">
    <citation type="submission" date="2020-07" db="EMBL/GenBank/DDBJ databases">
        <title>Genome sequence and genetic diversity analysis of an under-domesticated orphan crop, white fonio (Digitaria exilis).</title>
        <authorList>
            <person name="Bennetzen J.L."/>
            <person name="Chen S."/>
            <person name="Ma X."/>
            <person name="Wang X."/>
            <person name="Yssel A.E.J."/>
            <person name="Chaluvadi S.R."/>
            <person name="Johnson M."/>
            <person name="Gangashetty P."/>
            <person name="Hamidou F."/>
            <person name="Sanogo M.D."/>
            <person name="Zwaenepoel A."/>
            <person name="Wallace J."/>
            <person name="Van De Peer Y."/>
            <person name="Van Deynze A."/>
        </authorList>
    </citation>
    <scope>NUCLEOTIDE SEQUENCE</scope>
    <source>
        <tissue evidence="4">Leaves</tissue>
    </source>
</reference>
<dbReference type="AlphaFoldDB" id="A0A835AHB9"/>
<comment type="caution">
    <text evidence="4">The sequence shown here is derived from an EMBL/GenBank/DDBJ whole genome shotgun (WGS) entry which is preliminary data.</text>
</comment>
<keyword evidence="1" id="KW-0479">Metal-binding</keyword>
<evidence type="ECO:0000313" key="4">
    <source>
        <dbReference type="EMBL" id="KAF8662414.1"/>
    </source>
</evidence>
<dbReference type="GO" id="GO:0008270">
    <property type="term" value="F:zinc ion binding"/>
    <property type="evidence" value="ECO:0007669"/>
    <property type="project" value="UniProtKB-KW"/>
</dbReference>
<dbReference type="SMART" id="SM00184">
    <property type="entry name" value="RING"/>
    <property type="match status" value="1"/>
</dbReference>
<feature type="region of interest" description="Disordered" evidence="2">
    <location>
        <begin position="23"/>
        <end position="58"/>
    </location>
</feature>
<dbReference type="Gene3D" id="3.30.40.10">
    <property type="entry name" value="Zinc/RING finger domain, C3HC4 (zinc finger)"/>
    <property type="match status" value="1"/>
</dbReference>
<dbReference type="InterPro" id="IPR001841">
    <property type="entry name" value="Znf_RING"/>
</dbReference>
<accession>A0A835AHB9</accession>
<sequence>MATEHGHKMICRLTQTRLEVINNPPRRTVGPDARSIDRRSTAMEAAEEPPRPSSRGGVKLQMTLSEGQRLCVTALSLTNPAAASQPMVRVWAQVGDQELTIGMVSPEQPAVAVPAPVEIADGEFLLCHDSASSGVRLYCYYLDPSDLGGDGELMIRRRFVQDIEALGMDDEEDEEVHDEFESLTDEDLAERYDSDNGDDEGDEVPQEFEPLTEEDLAEIYDSDKGEYDDDDEEYHQPRKLRSGEAAGEETSSKRRKSIPLVAAPAAIVVPDGKLLGPARFAAVNNTAGFMRIAASEDGTSTAASQVGSKEIAVLYRYTRFSRTWSGRRGVEACRRTKLHWLRFAVPAAGDMASSLAWAGASLLAPEIVDAAAAITPEVTRLQVVVDVGILRRQDYTAERMEYMHGALEDNMGEEWPEHYYHVAMELHLPEPMRRREDDDDGGGDEDDGSRPAKRRRVAAAAEEVVEECSLCLEPMESGLAAWPGCGHEFHGECVEKTLARSDACPLCRRKLSDALFAKESRPATVSALARTPGGYLCRPSPAVCAARRQAVSAAPTPTVVAREASDARSSGRARLLRPPAPEELLRLQHIDLKASTRMR</sequence>
<dbReference type="GO" id="GO:0006511">
    <property type="term" value="P:ubiquitin-dependent protein catabolic process"/>
    <property type="evidence" value="ECO:0007669"/>
    <property type="project" value="TreeGrafter"/>
</dbReference>